<evidence type="ECO:0000256" key="3">
    <source>
        <dbReference type="ARBA" id="ARBA00023274"/>
    </source>
</evidence>
<feature type="compositionally biased region" description="Basic residues" evidence="6">
    <location>
        <begin position="1"/>
        <end position="19"/>
    </location>
</feature>
<gene>
    <name evidence="5 7" type="primary">rpmF</name>
    <name evidence="7" type="ORF">MMH89_02800</name>
</gene>
<protein>
    <recommendedName>
        <fullName evidence="4 5">Large ribosomal subunit protein bL32</fullName>
    </recommendedName>
</protein>
<evidence type="ECO:0000256" key="2">
    <source>
        <dbReference type="ARBA" id="ARBA00022980"/>
    </source>
</evidence>
<dbReference type="PANTHER" id="PTHR35534">
    <property type="entry name" value="50S RIBOSOMAL PROTEIN L32"/>
    <property type="match status" value="1"/>
</dbReference>
<dbReference type="EMBL" id="CP092900">
    <property type="protein sequence ID" value="UTC24152.1"/>
    <property type="molecule type" value="Genomic_DNA"/>
</dbReference>
<dbReference type="NCBIfam" id="TIGR01031">
    <property type="entry name" value="rpmF_bact"/>
    <property type="match status" value="1"/>
</dbReference>
<dbReference type="Proteomes" id="UP001055955">
    <property type="component" value="Chromosome"/>
</dbReference>
<evidence type="ECO:0000256" key="5">
    <source>
        <dbReference type="HAMAP-Rule" id="MF_00340"/>
    </source>
</evidence>
<evidence type="ECO:0000256" key="6">
    <source>
        <dbReference type="SAM" id="MobiDB-lite"/>
    </source>
</evidence>
<evidence type="ECO:0000256" key="4">
    <source>
        <dbReference type="ARBA" id="ARBA00035178"/>
    </source>
</evidence>
<name>A0ABY5DJD4_9GAMM</name>
<comment type="similarity">
    <text evidence="1 5">Belongs to the bacterial ribosomal protein bL32 family.</text>
</comment>
<dbReference type="RefSeq" id="WP_258567936.1">
    <property type="nucleotide sequence ID" value="NZ_CP092900.1"/>
</dbReference>
<dbReference type="InterPro" id="IPR044957">
    <property type="entry name" value="Ribosomal_bL32_bact"/>
</dbReference>
<organism evidence="7 8">
    <name type="scientific">Candidatus Comchoanobacter bicostacola</name>
    <dbReference type="NCBI Taxonomy" id="2919598"/>
    <lineage>
        <taxon>Bacteria</taxon>
        <taxon>Pseudomonadati</taxon>
        <taxon>Pseudomonadota</taxon>
        <taxon>Gammaproteobacteria</taxon>
        <taxon>Candidatus Comchoanobacterales</taxon>
        <taxon>Candidatus Comchoanobacteraceae</taxon>
        <taxon>Candidatus Comchoanobacter</taxon>
    </lineage>
</organism>
<dbReference type="InterPro" id="IPR002677">
    <property type="entry name" value="Ribosomal_bL32"/>
</dbReference>
<dbReference type="SUPFAM" id="SSF57829">
    <property type="entry name" value="Zn-binding ribosomal proteins"/>
    <property type="match status" value="1"/>
</dbReference>
<evidence type="ECO:0000313" key="8">
    <source>
        <dbReference type="Proteomes" id="UP001055955"/>
    </source>
</evidence>
<keyword evidence="3 5" id="KW-0687">Ribonucleoprotein</keyword>
<sequence>MAVQKSKKSKARAKTRRAHNQIAVHPLVVDPTTGELVRRHHVTGKGFYKGKAVLEQSAVDQQES</sequence>
<proteinExistence type="inferred from homology"/>
<dbReference type="HAMAP" id="MF_00340">
    <property type="entry name" value="Ribosomal_bL32"/>
    <property type="match status" value="1"/>
</dbReference>
<accession>A0ABY5DJD4</accession>
<feature type="region of interest" description="Disordered" evidence="6">
    <location>
        <begin position="1"/>
        <end position="26"/>
    </location>
</feature>
<reference evidence="7 8" key="1">
    <citation type="journal article" date="2022" name="Nat. Microbiol.">
        <title>The microbiome of a bacterivorous marine choanoflagellate contains a resource-demanding obligate bacterial associate.</title>
        <authorList>
            <person name="Needham D.M."/>
            <person name="Poirier C."/>
            <person name="Bachy C."/>
            <person name="George E.E."/>
            <person name="Wilken S."/>
            <person name="Yung C.C.M."/>
            <person name="Limardo A.J."/>
            <person name="Morando M."/>
            <person name="Sudek L."/>
            <person name="Malmstrom R.R."/>
            <person name="Keeling P.J."/>
            <person name="Santoro A.E."/>
            <person name="Worden A.Z."/>
        </authorList>
    </citation>
    <scope>NUCLEOTIDE SEQUENCE [LARGE SCALE GENOMIC DNA]</scope>
    <source>
        <strain evidence="7 8">Comchoano-1</strain>
    </source>
</reference>
<evidence type="ECO:0000313" key="7">
    <source>
        <dbReference type="EMBL" id="UTC24152.1"/>
    </source>
</evidence>
<evidence type="ECO:0000256" key="1">
    <source>
        <dbReference type="ARBA" id="ARBA00008560"/>
    </source>
</evidence>
<dbReference type="PANTHER" id="PTHR35534:SF1">
    <property type="entry name" value="LARGE RIBOSOMAL SUBUNIT PROTEIN BL32"/>
    <property type="match status" value="1"/>
</dbReference>
<keyword evidence="2 5" id="KW-0689">Ribosomal protein</keyword>
<dbReference type="Pfam" id="PF01783">
    <property type="entry name" value="Ribosomal_L32p"/>
    <property type="match status" value="1"/>
</dbReference>
<dbReference type="GO" id="GO:0005840">
    <property type="term" value="C:ribosome"/>
    <property type="evidence" value="ECO:0007669"/>
    <property type="project" value="UniProtKB-KW"/>
</dbReference>
<keyword evidence="8" id="KW-1185">Reference proteome</keyword>
<dbReference type="InterPro" id="IPR011332">
    <property type="entry name" value="Ribosomal_zn-bd"/>
</dbReference>